<evidence type="ECO:0000313" key="7">
    <source>
        <dbReference type="EMBL" id="KAL1005583.1"/>
    </source>
</evidence>
<evidence type="ECO:0000256" key="3">
    <source>
        <dbReference type="ARBA" id="ARBA00023134"/>
    </source>
</evidence>
<reference evidence="7 8" key="1">
    <citation type="submission" date="2024-06" db="EMBL/GenBank/DDBJ databases">
        <authorList>
            <person name="Pan Q."/>
            <person name="Wen M."/>
            <person name="Jouanno E."/>
            <person name="Zahm M."/>
            <person name="Klopp C."/>
            <person name="Cabau C."/>
            <person name="Louis A."/>
            <person name="Berthelot C."/>
            <person name="Parey E."/>
            <person name="Roest Crollius H."/>
            <person name="Montfort J."/>
            <person name="Robinson-Rechavi M."/>
            <person name="Bouchez O."/>
            <person name="Lampietro C."/>
            <person name="Lopez Roques C."/>
            <person name="Donnadieu C."/>
            <person name="Postlethwait J."/>
            <person name="Bobe J."/>
            <person name="Verreycken H."/>
            <person name="Guiguen Y."/>
        </authorList>
    </citation>
    <scope>NUCLEOTIDE SEQUENCE [LARGE SCALE GENOMIC DNA]</scope>
    <source>
        <strain evidence="7">Up_M1</strain>
        <tissue evidence="7">Testis</tissue>
    </source>
</reference>
<feature type="chain" id="PRO_5044830339" description="AIG1-type G domain-containing protein" evidence="5">
    <location>
        <begin position="24"/>
        <end position="370"/>
    </location>
</feature>
<evidence type="ECO:0000256" key="1">
    <source>
        <dbReference type="ARBA" id="ARBA00008535"/>
    </source>
</evidence>
<evidence type="ECO:0000259" key="6">
    <source>
        <dbReference type="PROSITE" id="PS51720"/>
    </source>
</evidence>
<dbReference type="GO" id="GO:0005525">
    <property type="term" value="F:GTP binding"/>
    <property type="evidence" value="ECO:0007669"/>
    <property type="project" value="UniProtKB-KW"/>
</dbReference>
<dbReference type="InterPro" id="IPR006703">
    <property type="entry name" value="G_AIG1"/>
</dbReference>
<evidence type="ECO:0000256" key="4">
    <source>
        <dbReference type="SAM" id="MobiDB-lite"/>
    </source>
</evidence>
<organism evidence="7 8">
    <name type="scientific">Umbra pygmaea</name>
    <name type="common">Eastern mudminnow</name>
    <dbReference type="NCBI Taxonomy" id="75934"/>
    <lineage>
        <taxon>Eukaryota</taxon>
        <taxon>Metazoa</taxon>
        <taxon>Chordata</taxon>
        <taxon>Craniata</taxon>
        <taxon>Vertebrata</taxon>
        <taxon>Euteleostomi</taxon>
        <taxon>Actinopterygii</taxon>
        <taxon>Neopterygii</taxon>
        <taxon>Teleostei</taxon>
        <taxon>Protacanthopterygii</taxon>
        <taxon>Esociformes</taxon>
        <taxon>Umbridae</taxon>
        <taxon>Umbra</taxon>
    </lineage>
</organism>
<protein>
    <recommendedName>
        <fullName evidence="6">AIG1-type G domain-containing protein</fullName>
    </recommendedName>
</protein>
<dbReference type="EMBL" id="JAGEUA010000002">
    <property type="protein sequence ID" value="KAL1005583.1"/>
    <property type="molecule type" value="Genomic_DNA"/>
</dbReference>
<sequence length="370" mass="41049">MIHKREWTLFLLILCLRVFTGQCQDSLDPPDLRIVLLGKTGSGKSSTGNTILRREAFKPGSSRSETHVGLEVNGRIIHVIDTPGLLEAEMCDEVKSEILKAIYMSEPGPHVFLLVIRLDVRFTEKEQNVVKWIEENFGQDASMYTIVLFTHGEQLRDKSVEDFLKQSRDLRRLVNRCEGRYHSVINDKRKDKTQVTELLKKIDEMVEDNGGEHYSSDIYEEAQRKIREDPMFYIKMKKLAGIAKTTVDELPPPEDTAVQLPPASPATRSQSESTAACSQLKATAATTSLSKTLAPIATSPVLPTAVSTVLHVVTAKSPMTHAATTPVLPAVPVLGPSVVLFPILSPVAVLHKDPQSAPQMGKLKYIFIPM</sequence>
<keyword evidence="5" id="KW-0732">Signal</keyword>
<evidence type="ECO:0000313" key="8">
    <source>
        <dbReference type="Proteomes" id="UP001557470"/>
    </source>
</evidence>
<feature type="region of interest" description="Disordered" evidence="4">
    <location>
        <begin position="247"/>
        <end position="274"/>
    </location>
</feature>
<dbReference type="SUPFAM" id="SSF52540">
    <property type="entry name" value="P-loop containing nucleoside triphosphate hydrolases"/>
    <property type="match status" value="1"/>
</dbReference>
<evidence type="ECO:0000256" key="5">
    <source>
        <dbReference type="SAM" id="SignalP"/>
    </source>
</evidence>
<dbReference type="InterPro" id="IPR027417">
    <property type="entry name" value="P-loop_NTPase"/>
</dbReference>
<dbReference type="InterPro" id="IPR045058">
    <property type="entry name" value="GIMA/IAN/Toc"/>
</dbReference>
<accession>A0ABD0X9D1</accession>
<comment type="similarity">
    <text evidence="1">Belongs to the TRAFAC class TrmE-Era-EngA-EngB-Septin-like GTPase superfamily. AIG1/Toc34/Toc159-like paraseptin GTPase family. IAN subfamily.</text>
</comment>
<comment type="caution">
    <text evidence="7">The sequence shown here is derived from an EMBL/GenBank/DDBJ whole genome shotgun (WGS) entry which is preliminary data.</text>
</comment>
<dbReference type="AlphaFoldDB" id="A0ABD0X9D1"/>
<dbReference type="Gene3D" id="3.40.50.300">
    <property type="entry name" value="P-loop containing nucleotide triphosphate hydrolases"/>
    <property type="match status" value="1"/>
</dbReference>
<dbReference type="PANTHER" id="PTHR10903:SF170">
    <property type="entry name" value="GTPASE IMAP FAMILY MEMBER 7"/>
    <property type="match status" value="1"/>
</dbReference>
<feature type="domain" description="AIG1-type G" evidence="6">
    <location>
        <begin position="29"/>
        <end position="223"/>
    </location>
</feature>
<evidence type="ECO:0000256" key="2">
    <source>
        <dbReference type="ARBA" id="ARBA00022741"/>
    </source>
</evidence>
<dbReference type="CDD" id="cd01852">
    <property type="entry name" value="AIG1"/>
    <property type="match status" value="1"/>
</dbReference>
<dbReference type="Proteomes" id="UP001557470">
    <property type="component" value="Unassembled WGS sequence"/>
</dbReference>
<dbReference type="PROSITE" id="PS51720">
    <property type="entry name" value="G_AIG1"/>
    <property type="match status" value="1"/>
</dbReference>
<dbReference type="PANTHER" id="PTHR10903">
    <property type="entry name" value="GTPASE, IMAP FAMILY MEMBER-RELATED"/>
    <property type="match status" value="1"/>
</dbReference>
<gene>
    <name evidence="7" type="ORF">UPYG_G00060960</name>
</gene>
<dbReference type="Pfam" id="PF04548">
    <property type="entry name" value="AIG1"/>
    <property type="match status" value="1"/>
</dbReference>
<keyword evidence="2" id="KW-0547">Nucleotide-binding</keyword>
<feature type="signal peptide" evidence="5">
    <location>
        <begin position="1"/>
        <end position="23"/>
    </location>
</feature>
<proteinExistence type="inferred from homology"/>
<dbReference type="FunFam" id="3.40.50.300:FF:000366">
    <property type="entry name" value="GTPase, IMAP family member 2"/>
    <property type="match status" value="1"/>
</dbReference>
<keyword evidence="8" id="KW-1185">Reference proteome</keyword>
<name>A0ABD0X9D1_UMBPY</name>
<keyword evidence="3" id="KW-0342">GTP-binding</keyword>